<evidence type="ECO:0000313" key="3">
    <source>
        <dbReference type="Proteomes" id="UP000631114"/>
    </source>
</evidence>
<proteinExistence type="predicted"/>
<feature type="region of interest" description="Disordered" evidence="1">
    <location>
        <begin position="41"/>
        <end position="76"/>
    </location>
</feature>
<feature type="region of interest" description="Disordered" evidence="1">
    <location>
        <begin position="1"/>
        <end position="23"/>
    </location>
</feature>
<feature type="compositionally biased region" description="Polar residues" evidence="1">
    <location>
        <begin position="43"/>
        <end position="55"/>
    </location>
</feature>
<feature type="compositionally biased region" description="Polar residues" evidence="1">
    <location>
        <begin position="11"/>
        <end position="23"/>
    </location>
</feature>
<dbReference type="Proteomes" id="UP000631114">
    <property type="component" value="Unassembled WGS sequence"/>
</dbReference>
<comment type="caution">
    <text evidence="2">The sequence shown here is derived from an EMBL/GenBank/DDBJ whole genome shotgun (WGS) entry which is preliminary data.</text>
</comment>
<keyword evidence="3" id="KW-1185">Reference proteome</keyword>
<dbReference type="EMBL" id="JADFTS010000006">
    <property type="protein sequence ID" value="KAF9603646.1"/>
    <property type="molecule type" value="Genomic_DNA"/>
</dbReference>
<protein>
    <submittedName>
        <fullName evidence="2">Uncharacterized protein</fullName>
    </submittedName>
</protein>
<gene>
    <name evidence="2" type="ORF">IFM89_037190</name>
</gene>
<dbReference type="OrthoDB" id="8068875at2759"/>
<evidence type="ECO:0000313" key="2">
    <source>
        <dbReference type="EMBL" id="KAF9603646.1"/>
    </source>
</evidence>
<organism evidence="2 3">
    <name type="scientific">Coptis chinensis</name>
    <dbReference type="NCBI Taxonomy" id="261450"/>
    <lineage>
        <taxon>Eukaryota</taxon>
        <taxon>Viridiplantae</taxon>
        <taxon>Streptophyta</taxon>
        <taxon>Embryophyta</taxon>
        <taxon>Tracheophyta</taxon>
        <taxon>Spermatophyta</taxon>
        <taxon>Magnoliopsida</taxon>
        <taxon>Ranunculales</taxon>
        <taxon>Ranunculaceae</taxon>
        <taxon>Coptidoideae</taxon>
        <taxon>Coptis</taxon>
    </lineage>
</organism>
<accession>A0A835HPZ6</accession>
<sequence length="76" mass="8240">MIDPLSMDGSGCQQIESSKVQSLSDKMWISPAERYAIVPNETLEGQTPVPGQTSVPVKGKGNDLSVPENDVKRIRV</sequence>
<reference evidence="2 3" key="1">
    <citation type="submission" date="2020-10" db="EMBL/GenBank/DDBJ databases">
        <title>The Coptis chinensis genome and diversification of protoberbering-type alkaloids.</title>
        <authorList>
            <person name="Wang B."/>
            <person name="Shu S."/>
            <person name="Song C."/>
            <person name="Liu Y."/>
        </authorList>
    </citation>
    <scope>NUCLEOTIDE SEQUENCE [LARGE SCALE GENOMIC DNA]</scope>
    <source>
        <strain evidence="2">HL-2020</strain>
        <tissue evidence="2">Leaf</tissue>
    </source>
</reference>
<evidence type="ECO:0000256" key="1">
    <source>
        <dbReference type="SAM" id="MobiDB-lite"/>
    </source>
</evidence>
<name>A0A835HPZ6_9MAGN</name>
<dbReference type="AlphaFoldDB" id="A0A835HPZ6"/>